<dbReference type="AlphaFoldDB" id="A0A6M2E3T9"/>
<dbReference type="Gene3D" id="2.30.30.100">
    <property type="match status" value="1"/>
</dbReference>
<dbReference type="Pfam" id="PF06372">
    <property type="entry name" value="Gemin6"/>
    <property type="match status" value="1"/>
</dbReference>
<dbReference type="PROSITE" id="PS52002">
    <property type="entry name" value="SM"/>
    <property type="match status" value="1"/>
</dbReference>
<evidence type="ECO:0000313" key="3">
    <source>
        <dbReference type="EMBL" id="NOV53112.1"/>
    </source>
</evidence>
<name>A0A6M2E3T9_9ACAR</name>
<feature type="signal peptide" evidence="1">
    <location>
        <begin position="1"/>
        <end position="18"/>
    </location>
</feature>
<dbReference type="InterPro" id="IPR009422">
    <property type="entry name" value="Gemin6"/>
</dbReference>
<dbReference type="PANTHER" id="PTHR14710">
    <property type="entry name" value="GEM-ASSOCIATED PROTEIN 6"/>
    <property type="match status" value="1"/>
</dbReference>
<evidence type="ECO:0000259" key="2">
    <source>
        <dbReference type="PROSITE" id="PS52002"/>
    </source>
</evidence>
<dbReference type="PANTHER" id="PTHR14710:SF2">
    <property type="entry name" value="GEM-ASSOCIATED PROTEIN 6"/>
    <property type="match status" value="1"/>
</dbReference>
<dbReference type="GO" id="GO:0005634">
    <property type="term" value="C:nucleus"/>
    <property type="evidence" value="ECO:0007669"/>
    <property type="project" value="InterPro"/>
</dbReference>
<protein>
    <submittedName>
        <fullName evidence="3">Putative secreted protein</fullName>
    </submittedName>
</protein>
<dbReference type="GO" id="GO:0032797">
    <property type="term" value="C:SMN complex"/>
    <property type="evidence" value="ECO:0007669"/>
    <property type="project" value="TreeGrafter"/>
</dbReference>
<dbReference type="InterPro" id="IPR046857">
    <property type="entry name" value="Gemin6_Sm-like_dom"/>
</dbReference>
<dbReference type="GO" id="GO:0000387">
    <property type="term" value="P:spliceosomal snRNP assembly"/>
    <property type="evidence" value="ECO:0007669"/>
    <property type="project" value="TreeGrafter"/>
</dbReference>
<dbReference type="EMBL" id="GIDH01001169">
    <property type="protein sequence ID" value="NOV53112.1"/>
    <property type="molecule type" value="Transcribed_RNA"/>
</dbReference>
<accession>A0A6M2E3T9</accession>
<dbReference type="GO" id="GO:0000245">
    <property type="term" value="P:spliceosomal complex assembly"/>
    <property type="evidence" value="ECO:0007669"/>
    <property type="project" value="InterPro"/>
</dbReference>
<evidence type="ECO:0000256" key="1">
    <source>
        <dbReference type="SAM" id="SignalP"/>
    </source>
</evidence>
<reference evidence="3" key="1">
    <citation type="submission" date="2019-12" db="EMBL/GenBank/DDBJ databases">
        <title>The sialotranscriptome of the gopher-tortoise tick, Amblyomma tuberculatum.</title>
        <authorList>
            <person name="Karim S."/>
            <person name="Andersen J."/>
            <person name="Kumar D."/>
            <person name="Adamson S."/>
            <person name="Ennen J."/>
            <person name="Qualis C.P."/>
            <person name="Ribeiro J.M.C."/>
        </authorList>
    </citation>
    <scope>NUCLEOTIDE SEQUENCE</scope>
    <source>
        <strain evidence="3">Removed</strain>
        <tissue evidence="3">Salivary glands</tissue>
    </source>
</reference>
<sequence length="152" mass="16587">MWRFATASAFAAPARTLACGCVYCASFWESWLKKQSRSFVSAASVRLVMELDSKTSSEETHNGLCNDDPLLLLFYVHKLVRVETTDGRVLAGYVKTIDPMSKSVVMVLIDSGRPSTVHVVMGHAVKSLTVVTGATPAEKRISSSSSYQHARS</sequence>
<proteinExistence type="predicted"/>
<feature type="domain" description="Sm" evidence="2">
    <location>
        <begin position="67"/>
        <end position="134"/>
    </location>
</feature>
<dbReference type="InterPro" id="IPR047575">
    <property type="entry name" value="Sm"/>
</dbReference>
<organism evidence="3">
    <name type="scientific">Amblyomma tuberculatum</name>
    <dbReference type="NCBI Taxonomy" id="48802"/>
    <lineage>
        <taxon>Eukaryota</taxon>
        <taxon>Metazoa</taxon>
        <taxon>Ecdysozoa</taxon>
        <taxon>Arthropoda</taxon>
        <taxon>Chelicerata</taxon>
        <taxon>Arachnida</taxon>
        <taxon>Acari</taxon>
        <taxon>Parasitiformes</taxon>
        <taxon>Ixodida</taxon>
        <taxon>Ixodoidea</taxon>
        <taxon>Ixodidae</taxon>
        <taxon>Amblyomminae</taxon>
        <taxon>Amblyomma</taxon>
    </lineage>
</organism>
<keyword evidence="1" id="KW-0732">Signal</keyword>
<feature type="chain" id="PRO_5027025467" evidence="1">
    <location>
        <begin position="19"/>
        <end position="152"/>
    </location>
</feature>
<dbReference type="CDD" id="cd11676">
    <property type="entry name" value="Gemin6"/>
    <property type="match status" value="1"/>
</dbReference>
<dbReference type="GO" id="GO:0003723">
    <property type="term" value="F:RNA binding"/>
    <property type="evidence" value="ECO:0007669"/>
    <property type="project" value="InterPro"/>
</dbReference>